<keyword evidence="7" id="KW-1185">Reference proteome</keyword>
<dbReference type="GO" id="GO:0003677">
    <property type="term" value="F:DNA binding"/>
    <property type="evidence" value="ECO:0007669"/>
    <property type="project" value="UniProtKB-KW"/>
</dbReference>
<dbReference type="OrthoDB" id="9816161at2"/>
<protein>
    <submittedName>
        <fullName evidence="6">DNA-binding transcriptional regulator, GntR family</fullName>
    </submittedName>
    <submittedName>
        <fullName evidence="5">GntR family transcriptional regulator</fullName>
    </submittedName>
</protein>
<dbReference type="Gene3D" id="1.20.120.530">
    <property type="entry name" value="GntR ligand-binding domain-like"/>
    <property type="match status" value="1"/>
</dbReference>
<gene>
    <name evidence="5" type="ORF">ARD30_14985</name>
    <name evidence="6" type="ORF">SAMN05660750_04358</name>
</gene>
<evidence type="ECO:0000256" key="3">
    <source>
        <dbReference type="ARBA" id="ARBA00023163"/>
    </source>
</evidence>
<dbReference type="Gene3D" id="1.10.10.10">
    <property type="entry name" value="Winged helix-like DNA-binding domain superfamily/Winged helix DNA-binding domain"/>
    <property type="match status" value="1"/>
</dbReference>
<dbReference type="EMBL" id="FUYX01000015">
    <property type="protein sequence ID" value="SKC11503.1"/>
    <property type="molecule type" value="Genomic_DNA"/>
</dbReference>
<dbReference type="Pfam" id="PF00392">
    <property type="entry name" value="GntR"/>
    <property type="match status" value="1"/>
</dbReference>
<dbReference type="STRING" id="53254.SAMN05660750_04358"/>
<accession>A0A0Q3L0F6</accession>
<dbReference type="InterPro" id="IPR036390">
    <property type="entry name" value="WH_DNA-bd_sf"/>
</dbReference>
<dbReference type="InterPro" id="IPR008920">
    <property type="entry name" value="TF_FadR/GntR_C"/>
</dbReference>
<evidence type="ECO:0000313" key="5">
    <source>
        <dbReference type="EMBL" id="KQK30156.1"/>
    </source>
</evidence>
<evidence type="ECO:0000259" key="4">
    <source>
        <dbReference type="PROSITE" id="PS50949"/>
    </source>
</evidence>
<name>A0A0Q3L0F6_9HYPH</name>
<dbReference type="SMART" id="SM00345">
    <property type="entry name" value="HTH_GNTR"/>
    <property type="match status" value="1"/>
</dbReference>
<evidence type="ECO:0000256" key="2">
    <source>
        <dbReference type="ARBA" id="ARBA00023125"/>
    </source>
</evidence>
<dbReference type="SMART" id="SM00895">
    <property type="entry name" value="FCD"/>
    <property type="match status" value="1"/>
</dbReference>
<dbReference type="EMBL" id="LMAR01000042">
    <property type="protein sequence ID" value="KQK30156.1"/>
    <property type="molecule type" value="Genomic_DNA"/>
</dbReference>
<keyword evidence="1" id="KW-0805">Transcription regulation</keyword>
<evidence type="ECO:0000313" key="7">
    <source>
        <dbReference type="Proteomes" id="UP000051562"/>
    </source>
</evidence>
<dbReference type="SUPFAM" id="SSF48008">
    <property type="entry name" value="GntR ligand-binding domain-like"/>
    <property type="match status" value="1"/>
</dbReference>
<dbReference type="PRINTS" id="PR00035">
    <property type="entry name" value="HTHGNTR"/>
</dbReference>
<dbReference type="PROSITE" id="PS50949">
    <property type="entry name" value="HTH_GNTR"/>
    <property type="match status" value="1"/>
</dbReference>
<dbReference type="Proteomes" id="UP000190130">
    <property type="component" value="Unassembled WGS sequence"/>
</dbReference>
<evidence type="ECO:0000313" key="6">
    <source>
        <dbReference type="EMBL" id="SKC11503.1"/>
    </source>
</evidence>
<dbReference type="SUPFAM" id="SSF46785">
    <property type="entry name" value="Winged helix' DNA-binding domain"/>
    <property type="match status" value="1"/>
</dbReference>
<reference evidence="5 7" key="1">
    <citation type="submission" date="2015-10" db="EMBL/GenBank/DDBJ databases">
        <title>Draft genome of Bosea thiooxidans.</title>
        <authorList>
            <person name="Wang X."/>
        </authorList>
    </citation>
    <scope>NUCLEOTIDE SEQUENCE [LARGE SCALE GENOMIC DNA]</scope>
    <source>
        <strain evidence="5 7">CGMCC 9174</strain>
    </source>
</reference>
<sequence>MQTTVLKLQTTDRARGIAATLEEEIVLGWLMPRERLVEEELAERLGVKRHVVREALAELERVGLVERVPNRGAFVRLLDPTEVRQIYSVREALETLAAEQIPMPAPDRLLSRLKEIQDAHSAAVASGDARAAFRANMIFHEALFAACGNPHLVELIQAMAQKVHGARSITAASAEHLALARDEHLGMIEAIRAGDRARLVALCRKHLGPSRDAYIAAAEARFARSKTIAR</sequence>
<dbReference type="InterPro" id="IPR036388">
    <property type="entry name" value="WH-like_DNA-bd_sf"/>
</dbReference>
<keyword evidence="3" id="KW-0804">Transcription</keyword>
<dbReference type="CDD" id="cd07377">
    <property type="entry name" value="WHTH_GntR"/>
    <property type="match status" value="1"/>
</dbReference>
<proteinExistence type="predicted"/>
<dbReference type="Pfam" id="PF07729">
    <property type="entry name" value="FCD"/>
    <property type="match status" value="1"/>
</dbReference>
<reference evidence="6 8" key="2">
    <citation type="submission" date="2017-02" db="EMBL/GenBank/DDBJ databases">
        <authorList>
            <person name="Peterson S.W."/>
        </authorList>
    </citation>
    <scope>NUCLEOTIDE SEQUENCE [LARGE SCALE GENOMIC DNA]</scope>
    <source>
        <strain evidence="6 8">DSM 9653</strain>
    </source>
</reference>
<dbReference type="InterPro" id="IPR011711">
    <property type="entry name" value="GntR_C"/>
</dbReference>
<keyword evidence="2 6" id="KW-0238">DNA-binding</keyword>
<dbReference type="GO" id="GO:0003700">
    <property type="term" value="F:DNA-binding transcription factor activity"/>
    <property type="evidence" value="ECO:0007669"/>
    <property type="project" value="InterPro"/>
</dbReference>
<dbReference type="PANTHER" id="PTHR43537">
    <property type="entry name" value="TRANSCRIPTIONAL REGULATOR, GNTR FAMILY"/>
    <property type="match status" value="1"/>
</dbReference>
<dbReference type="AlphaFoldDB" id="A0A0Q3L0F6"/>
<feature type="domain" description="HTH gntR-type" evidence="4">
    <location>
        <begin position="11"/>
        <end position="78"/>
    </location>
</feature>
<dbReference type="RefSeq" id="WP_055728559.1">
    <property type="nucleotide sequence ID" value="NZ_FUYX01000015.1"/>
</dbReference>
<organism evidence="5 7">
    <name type="scientific">Bosea thiooxidans</name>
    <dbReference type="NCBI Taxonomy" id="53254"/>
    <lineage>
        <taxon>Bacteria</taxon>
        <taxon>Pseudomonadati</taxon>
        <taxon>Pseudomonadota</taxon>
        <taxon>Alphaproteobacteria</taxon>
        <taxon>Hyphomicrobiales</taxon>
        <taxon>Boseaceae</taxon>
        <taxon>Bosea</taxon>
    </lineage>
</organism>
<evidence type="ECO:0000256" key="1">
    <source>
        <dbReference type="ARBA" id="ARBA00023015"/>
    </source>
</evidence>
<dbReference type="InterPro" id="IPR000524">
    <property type="entry name" value="Tscrpt_reg_HTH_GntR"/>
</dbReference>
<dbReference type="PANTHER" id="PTHR43537:SF49">
    <property type="entry name" value="TRANSCRIPTIONAL REGULATORY PROTEIN"/>
    <property type="match status" value="1"/>
</dbReference>
<evidence type="ECO:0000313" key="8">
    <source>
        <dbReference type="Proteomes" id="UP000190130"/>
    </source>
</evidence>
<dbReference type="Proteomes" id="UP000051562">
    <property type="component" value="Unassembled WGS sequence"/>
</dbReference>